<dbReference type="Gene3D" id="1.10.101.10">
    <property type="entry name" value="PGBD-like superfamily/PGBD"/>
    <property type="match status" value="1"/>
</dbReference>
<protein>
    <submittedName>
        <fullName evidence="4">Peptidoglycan-binding protein</fullName>
    </submittedName>
</protein>
<feature type="compositionally biased region" description="Low complexity" evidence="1">
    <location>
        <begin position="144"/>
        <end position="202"/>
    </location>
</feature>
<dbReference type="AlphaFoldDB" id="A0AB39YD11"/>
<dbReference type="SUPFAM" id="SSF47090">
    <property type="entry name" value="PGBD-like"/>
    <property type="match status" value="1"/>
</dbReference>
<feature type="region of interest" description="Disordered" evidence="1">
    <location>
        <begin position="1"/>
        <end position="104"/>
    </location>
</feature>
<organism evidence="4">
    <name type="scientific">Streptomyces sp. R33</name>
    <dbReference type="NCBI Taxonomy" id="3238629"/>
    <lineage>
        <taxon>Bacteria</taxon>
        <taxon>Bacillati</taxon>
        <taxon>Actinomycetota</taxon>
        <taxon>Actinomycetes</taxon>
        <taxon>Kitasatosporales</taxon>
        <taxon>Streptomycetaceae</taxon>
        <taxon>Streptomyces</taxon>
    </lineage>
</organism>
<sequence length="279" mass="28218">MTLPDPGQSDDPPPPQPVRGVVAGPAGGYARPAEAPPGDDTPAYGIPVAWPDTPPQALWPAETVQLRAATPATGTRGGGRGGGGGPEKRTGPSRRRRLPTVLAGAGTVVAVGTAALALGMLPRSGDSDTVLLDAKPSAPAVSLAPAGPTQPAPTSSPSRSASASPSSSASRSASPSASPTASRSSARPSPTPSASASSSKPSVPAPPPQGPTLRYGDSGPEVEKMQRLLAAQGYYRGKINGKFDSRTEDAVSDFQWQNYIDEDWGVYGPQTRRALEGTG</sequence>
<evidence type="ECO:0000256" key="2">
    <source>
        <dbReference type="SAM" id="Phobius"/>
    </source>
</evidence>
<keyword evidence="2" id="KW-1133">Transmembrane helix</keyword>
<dbReference type="InterPro" id="IPR002477">
    <property type="entry name" value="Peptidoglycan-bd-like"/>
</dbReference>
<feature type="region of interest" description="Disordered" evidence="1">
    <location>
        <begin position="138"/>
        <end position="224"/>
    </location>
</feature>
<dbReference type="RefSeq" id="WP_369778888.1">
    <property type="nucleotide sequence ID" value="NZ_CP165727.1"/>
</dbReference>
<dbReference type="Pfam" id="PF01471">
    <property type="entry name" value="PG_binding_1"/>
    <property type="match status" value="1"/>
</dbReference>
<keyword evidence="2" id="KW-0812">Transmembrane</keyword>
<name>A0AB39YD11_9ACTN</name>
<reference evidence="4" key="1">
    <citation type="submission" date="2024-08" db="EMBL/GenBank/DDBJ databases">
        <authorList>
            <person name="Yu S.T."/>
        </authorList>
    </citation>
    <scope>NUCLEOTIDE SEQUENCE</scope>
    <source>
        <strain evidence="4">R33</strain>
    </source>
</reference>
<gene>
    <name evidence="4" type="ORF">AB5J51_27300</name>
</gene>
<proteinExistence type="predicted"/>
<feature type="domain" description="Peptidoglycan binding-like" evidence="3">
    <location>
        <begin position="218"/>
        <end position="275"/>
    </location>
</feature>
<feature type="compositionally biased region" description="Low complexity" evidence="1">
    <location>
        <begin position="1"/>
        <end position="10"/>
    </location>
</feature>
<dbReference type="InterPro" id="IPR036366">
    <property type="entry name" value="PGBDSf"/>
</dbReference>
<keyword evidence="2" id="KW-0472">Membrane</keyword>
<accession>A0AB39YD11</accession>
<dbReference type="InterPro" id="IPR036365">
    <property type="entry name" value="PGBD-like_sf"/>
</dbReference>
<feature type="transmembrane region" description="Helical" evidence="2">
    <location>
        <begin position="98"/>
        <end position="121"/>
    </location>
</feature>
<evidence type="ECO:0000259" key="3">
    <source>
        <dbReference type="Pfam" id="PF01471"/>
    </source>
</evidence>
<dbReference type="EMBL" id="CP165727">
    <property type="protein sequence ID" value="XDV66367.1"/>
    <property type="molecule type" value="Genomic_DNA"/>
</dbReference>
<feature type="compositionally biased region" description="Low complexity" evidence="1">
    <location>
        <begin position="18"/>
        <end position="38"/>
    </location>
</feature>
<feature type="compositionally biased region" description="Gly residues" evidence="1">
    <location>
        <begin position="75"/>
        <end position="85"/>
    </location>
</feature>
<evidence type="ECO:0000313" key="4">
    <source>
        <dbReference type="EMBL" id="XDV66367.1"/>
    </source>
</evidence>
<evidence type="ECO:0000256" key="1">
    <source>
        <dbReference type="SAM" id="MobiDB-lite"/>
    </source>
</evidence>